<dbReference type="EMBL" id="FRDL01000004">
    <property type="protein sequence ID" value="SHN64917.1"/>
    <property type="molecule type" value="Genomic_DNA"/>
</dbReference>
<accession>A0A1M7T2N5</accession>
<keyword evidence="1" id="KW-0732">Signal</keyword>
<dbReference type="Proteomes" id="UP000184066">
    <property type="component" value="Unassembled WGS sequence"/>
</dbReference>
<feature type="signal peptide" evidence="1">
    <location>
        <begin position="1"/>
        <end position="18"/>
    </location>
</feature>
<dbReference type="AlphaFoldDB" id="A0A1M7T2N5"/>
<dbReference type="Pfam" id="PF12100">
    <property type="entry name" value="DUF3576"/>
    <property type="match status" value="1"/>
</dbReference>
<name>A0A1M7T2N5_9RHOB</name>
<dbReference type="PROSITE" id="PS51257">
    <property type="entry name" value="PROKAR_LIPOPROTEIN"/>
    <property type="match status" value="1"/>
</dbReference>
<proteinExistence type="predicted"/>
<reference evidence="2 3" key="1">
    <citation type="submission" date="2016-12" db="EMBL/GenBank/DDBJ databases">
        <authorList>
            <person name="Song W.-J."/>
            <person name="Kurnit D.M."/>
        </authorList>
    </citation>
    <scope>NUCLEOTIDE SEQUENCE [LARGE SCALE GENOMIC DNA]</scope>
    <source>
        <strain evidence="2 3">CGMCC 1.10808</strain>
    </source>
</reference>
<evidence type="ECO:0000313" key="3">
    <source>
        <dbReference type="Proteomes" id="UP000184066"/>
    </source>
</evidence>
<keyword evidence="3" id="KW-1185">Reference proteome</keyword>
<protein>
    <recommendedName>
        <fullName evidence="4">DUF3576 domain-containing protein</fullName>
    </recommendedName>
</protein>
<organism evidence="2 3">
    <name type="scientific">Oceanicella actignis</name>
    <dbReference type="NCBI Taxonomy" id="1189325"/>
    <lineage>
        <taxon>Bacteria</taxon>
        <taxon>Pseudomonadati</taxon>
        <taxon>Pseudomonadota</taxon>
        <taxon>Alphaproteobacteria</taxon>
        <taxon>Rhodobacterales</taxon>
        <taxon>Paracoccaceae</taxon>
        <taxon>Oceanicella</taxon>
    </lineage>
</organism>
<evidence type="ECO:0008006" key="4">
    <source>
        <dbReference type="Google" id="ProtNLM"/>
    </source>
</evidence>
<gene>
    <name evidence="2" type="ORF">SAMN05216200_10457</name>
</gene>
<dbReference type="RefSeq" id="WP_170258967.1">
    <property type="nucleotide sequence ID" value="NZ_FOHL01000004.1"/>
</dbReference>
<sequence length="173" mass="18341">MNKILPIAGALAASLALGACGGGTPPKEQYDPTLADMTRDRRASTIGDLLRANRVETEGGGAGIAINRHLWRASLDTLAFLPLSSTDPFSGVIATDWGVNPDAPDERFKVTVLVSSPKLEASSLKVAVYRQVRGEGGEWLPAPVSPETARKLEDAILARARQIKVAELAKQKG</sequence>
<feature type="chain" id="PRO_5009929342" description="DUF3576 domain-containing protein" evidence="1">
    <location>
        <begin position="19"/>
        <end position="173"/>
    </location>
</feature>
<evidence type="ECO:0000256" key="1">
    <source>
        <dbReference type="SAM" id="SignalP"/>
    </source>
</evidence>
<dbReference type="STRING" id="1189325.SAMN04488119_10457"/>
<dbReference type="InterPro" id="IPR021959">
    <property type="entry name" value="DUF3576"/>
</dbReference>
<evidence type="ECO:0000313" key="2">
    <source>
        <dbReference type="EMBL" id="SHN64917.1"/>
    </source>
</evidence>